<dbReference type="EMBL" id="CP012382">
    <property type="protein sequence ID" value="AKZ54650.1"/>
    <property type="molecule type" value="Genomic_DNA"/>
</dbReference>
<protein>
    <submittedName>
        <fullName evidence="1">Uncharacterized protein</fullName>
    </submittedName>
</protein>
<name>A0A0K2ANH7_STRA7</name>
<sequence length="87" mass="9344">MCWPRNPLEFITSPGRASAPNRQADVAQLVERNLAKVEVASSNLVVRSQERGPPGPPALLVEWPRGEATACKAVYTGSNPVSTSKDD</sequence>
<dbReference type="KEGG" id="samb:SAM23877_1601"/>
<dbReference type="AlphaFoldDB" id="A0A0K2ANH7"/>
<accession>A0A0K2ANH7</accession>
<dbReference type="Proteomes" id="UP000061018">
    <property type="component" value="Chromosome"/>
</dbReference>
<reference evidence="2" key="1">
    <citation type="journal article" date="2015" name="J. Biotechnol.">
        <title>Complete genome sequence of Streptomyces ambofaciens ATCC 23877, the spiramycin producer.</title>
        <authorList>
            <person name="Thibessard A."/>
            <person name="Haas D."/>
            <person name="Gerbaud C."/>
            <person name="Aigle B."/>
            <person name="Lautru S."/>
            <person name="Pernodet J.L."/>
            <person name="Leblond P."/>
        </authorList>
    </citation>
    <scope>NUCLEOTIDE SEQUENCE [LARGE SCALE GENOMIC DNA]</scope>
    <source>
        <strain evidence="2">ATCC 23877 / 3486 / DSM 40053 / JCM 4204 / NBRC 12836 / NRRL B-2516</strain>
    </source>
</reference>
<evidence type="ECO:0000313" key="2">
    <source>
        <dbReference type="Proteomes" id="UP000061018"/>
    </source>
</evidence>
<dbReference type="AntiFam" id="ANF00010">
    <property type="entry name" value="tRNA translation"/>
</dbReference>
<organism evidence="1 2">
    <name type="scientific">Streptomyces ambofaciens (strain ATCC 23877 / 3486 / DSM 40053 / JCM 4204 / NBRC 12836 / NRRL B-2516)</name>
    <dbReference type="NCBI Taxonomy" id="278992"/>
    <lineage>
        <taxon>Bacteria</taxon>
        <taxon>Bacillati</taxon>
        <taxon>Actinomycetota</taxon>
        <taxon>Actinomycetes</taxon>
        <taxon>Kitasatosporales</taxon>
        <taxon>Streptomycetaceae</taxon>
        <taxon>Streptomyces</taxon>
    </lineage>
</organism>
<gene>
    <name evidence="1" type="ORF">SAM23877_1601</name>
</gene>
<proteinExistence type="predicted"/>
<evidence type="ECO:0000313" key="1">
    <source>
        <dbReference type="EMBL" id="AKZ54650.1"/>
    </source>
</evidence>